<dbReference type="SUPFAM" id="SSF53383">
    <property type="entry name" value="PLP-dependent transferases"/>
    <property type="match status" value="1"/>
</dbReference>
<proteinExistence type="inferred from homology"/>
<evidence type="ECO:0000256" key="1">
    <source>
        <dbReference type="ARBA" id="ARBA00001933"/>
    </source>
</evidence>
<evidence type="ECO:0000313" key="6">
    <source>
        <dbReference type="Proteomes" id="UP001431181"/>
    </source>
</evidence>
<dbReference type="InterPro" id="IPR015424">
    <property type="entry name" value="PyrdxlP-dep_Trfase"/>
</dbReference>
<dbReference type="RefSeq" id="WP_265220754.1">
    <property type="nucleotide sequence ID" value="NZ_JAPEUL010000012.1"/>
</dbReference>
<dbReference type="InterPro" id="IPR015421">
    <property type="entry name" value="PyrdxlP-dep_Trfase_major"/>
</dbReference>
<evidence type="ECO:0000256" key="3">
    <source>
        <dbReference type="ARBA" id="ARBA00022898"/>
    </source>
</evidence>
<evidence type="ECO:0000313" key="5">
    <source>
        <dbReference type="EMBL" id="MCW4631422.1"/>
    </source>
</evidence>
<keyword evidence="5" id="KW-0032">Aminotransferase</keyword>
<accession>A0ABT3KLI7</accession>
<dbReference type="Gene3D" id="3.40.640.10">
    <property type="entry name" value="Type I PLP-dependent aspartate aminotransferase-like (Major domain)"/>
    <property type="match status" value="1"/>
</dbReference>
<dbReference type="Pfam" id="PF00202">
    <property type="entry name" value="Aminotran_3"/>
    <property type="match status" value="1"/>
</dbReference>
<keyword evidence="6" id="KW-1185">Reference proteome</keyword>
<dbReference type="CDD" id="cd00610">
    <property type="entry name" value="OAT_like"/>
    <property type="match status" value="1"/>
</dbReference>
<evidence type="ECO:0000256" key="2">
    <source>
        <dbReference type="ARBA" id="ARBA00008954"/>
    </source>
</evidence>
<dbReference type="InterPro" id="IPR015422">
    <property type="entry name" value="PyrdxlP-dep_Trfase_small"/>
</dbReference>
<gene>
    <name evidence="5" type="ORF">ONZ52_21950</name>
</gene>
<dbReference type="EMBL" id="JAPEUL010000012">
    <property type="protein sequence ID" value="MCW4631422.1"/>
    <property type="molecule type" value="Genomic_DNA"/>
</dbReference>
<dbReference type="Gene3D" id="3.90.1150.10">
    <property type="entry name" value="Aspartate Aminotransferase, domain 1"/>
    <property type="match status" value="1"/>
</dbReference>
<dbReference type="GO" id="GO:0008483">
    <property type="term" value="F:transaminase activity"/>
    <property type="evidence" value="ECO:0007669"/>
    <property type="project" value="UniProtKB-KW"/>
</dbReference>
<comment type="cofactor">
    <cofactor evidence="1">
        <name>pyridoxal 5'-phosphate</name>
        <dbReference type="ChEBI" id="CHEBI:597326"/>
    </cofactor>
</comment>
<dbReference type="Proteomes" id="UP001431181">
    <property type="component" value="Unassembled WGS sequence"/>
</dbReference>
<sequence length="434" mass="47777">MESQTELLLKRRHNTIGKYSPLFYEQPIHLARGEGVWLYDTDDNKFLDCYNNVPHVGHCHPKVVNAITQQVTKLNIHTRYLHENIVNYVERLTATFAEPLNAAMLTCTGSEANELALRMARFMSGSQGIIVTDAAYHGNTEAVGELGTGFMPEAQRTKRVRSFPIPDTYRGLPNVPVEELKDAYLKHIKAAINAFQEDGLGVAGMLVCPDFANEGLLNLPDGFLEEAAEMVRAAGGFVIFDEVQAGFGRTGKHMWAHQWYDVVPDIVTMGKPMGNGFPLAGIVSSLDNINAFTKHAMYFNTFGGTPVACAVGNAVLDALEEDNLLENAVTTGQYVTEGLLKLQEKFDLIGDVRSRGMFFGVELVLDKTLKTPAKVQAKQIVNFMRHHGVLISTIGPSDSVLKIRPPMPFKPEHADILLAALFKAFDAVSQEVGV</sequence>
<organism evidence="5 6">
    <name type="scientific">Marinomonas rhodophyticola</name>
    <dbReference type="NCBI Taxonomy" id="2992803"/>
    <lineage>
        <taxon>Bacteria</taxon>
        <taxon>Pseudomonadati</taxon>
        <taxon>Pseudomonadota</taxon>
        <taxon>Gammaproteobacteria</taxon>
        <taxon>Oceanospirillales</taxon>
        <taxon>Oceanospirillaceae</taxon>
        <taxon>Marinomonas</taxon>
    </lineage>
</organism>
<dbReference type="PROSITE" id="PS00600">
    <property type="entry name" value="AA_TRANSFER_CLASS_3"/>
    <property type="match status" value="1"/>
</dbReference>
<protein>
    <submittedName>
        <fullName evidence="5">Aminotransferase class III-fold pyridoxal phosphate-dependent enzyme</fullName>
    </submittedName>
</protein>
<dbReference type="PIRSF" id="PIRSF000521">
    <property type="entry name" value="Transaminase_4ab_Lys_Orn"/>
    <property type="match status" value="1"/>
</dbReference>
<name>A0ABT3KLI7_9GAMM</name>
<dbReference type="PANTHER" id="PTHR45688">
    <property type="match status" value="1"/>
</dbReference>
<dbReference type="InterPro" id="IPR005814">
    <property type="entry name" value="Aminotrans_3"/>
</dbReference>
<dbReference type="PANTHER" id="PTHR45688:SF13">
    <property type="entry name" value="ALANINE--GLYOXYLATE AMINOTRANSFERASE 2-LIKE"/>
    <property type="match status" value="1"/>
</dbReference>
<keyword evidence="5" id="KW-0808">Transferase</keyword>
<comment type="caution">
    <text evidence="5">The sequence shown here is derived from an EMBL/GenBank/DDBJ whole genome shotgun (WGS) entry which is preliminary data.</text>
</comment>
<dbReference type="InterPro" id="IPR049704">
    <property type="entry name" value="Aminotrans_3_PPA_site"/>
</dbReference>
<keyword evidence="3 4" id="KW-0663">Pyridoxal phosphate</keyword>
<evidence type="ECO:0000256" key="4">
    <source>
        <dbReference type="RuleBase" id="RU003560"/>
    </source>
</evidence>
<reference evidence="5" key="1">
    <citation type="submission" date="2022-11" db="EMBL/GenBank/DDBJ databases">
        <title>Marinomonas sp. nov., isolated from marine algae.</title>
        <authorList>
            <person name="Choi D.G."/>
            <person name="Kim J.M."/>
            <person name="Lee J.K."/>
            <person name="Baek J.H."/>
            <person name="Jeon C.O."/>
        </authorList>
    </citation>
    <scope>NUCLEOTIDE SEQUENCE</scope>
    <source>
        <strain evidence="5">KJ51-3</strain>
    </source>
</reference>
<comment type="similarity">
    <text evidence="2 4">Belongs to the class-III pyridoxal-phosphate-dependent aminotransferase family.</text>
</comment>